<gene>
    <name evidence="1" type="ORF">HPSA20_0620</name>
</gene>
<dbReference type="EMBL" id="CP006691">
    <property type="protein sequence ID" value="AGT73858.1"/>
    <property type="molecule type" value="Genomic_DNA"/>
</dbReference>
<name>T1UBQ2_HELPX</name>
<sequence>MNFIDNFFSKVMLTKKPHPLSIYERLYLKMINLTKIRTAEFLKLKCSDFVVKGDYCLVNNKYLLFIPLFSEVKGIAKDDEYFFKRLEKEMFRKTIKPRKQIRTLDYLNRELFKGMGIFGIQQNEMRLIFFIYLTHLGLKDLAVATTLINNNPSLHRRFVVE</sequence>
<dbReference type="KEGG" id="hpys:HPSA20_0620"/>
<protein>
    <submittedName>
        <fullName evidence="1">Uncharacterized protein</fullName>
    </submittedName>
</protein>
<proteinExistence type="predicted"/>
<dbReference type="PATRIC" id="fig|1352356.3.peg.606"/>
<evidence type="ECO:0000313" key="2">
    <source>
        <dbReference type="Proteomes" id="UP000015920"/>
    </source>
</evidence>
<dbReference type="Proteomes" id="UP000015920">
    <property type="component" value="Chromosome"/>
</dbReference>
<evidence type="ECO:0000313" key="1">
    <source>
        <dbReference type="EMBL" id="AGT73858.1"/>
    </source>
</evidence>
<dbReference type="HOGENOM" id="CLU_103570_0_0_7"/>
<organism evidence="1 2">
    <name type="scientific">Helicobacter pylori SouthAfrica20</name>
    <dbReference type="NCBI Taxonomy" id="1352356"/>
    <lineage>
        <taxon>Bacteria</taxon>
        <taxon>Pseudomonadati</taxon>
        <taxon>Campylobacterota</taxon>
        <taxon>Epsilonproteobacteria</taxon>
        <taxon>Campylobacterales</taxon>
        <taxon>Helicobacteraceae</taxon>
        <taxon>Helicobacter</taxon>
    </lineage>
</organism>
<reference evidence="1 2" key="1">
    <citation type="journal article" date="2013" name="Genome Announc.">
        <title>Genome Sequences of Three hpAfrica2 Strains of Helicobacter pylori.</title>
        <authorList>
            <person name="Duncan S.S."/>
            <person name="Bertoli M.T."/>
            <person name="Kersulyte D."/>
            <person name="Valk P.L."/>
            <person name="Tamma S."/>
            <person name="Segal I."/>
            <person name="McClain M.S."/>
            <person name="Cover T.L."/>
            <person name="Berg D.E."/>
        </authorList>
    </citation>
    <scope>NUCLEOTIDE SEQUENCE [LARGE SCALE GENOMIC DNA]</scope>
    <source>
        <strain evidence="1">SouthAfrica20</strain>
    </source>
</reference>
<accession>T1UBQ2</accession>
<dbReference type="AlphaFoldDB" id="T1UBQ2"/>